<name>A0A9D1WRI7_9FIRM</name>
<reference evidence="2" key="1">
    <citation type="journal article" date="2021" name="PeerJ">
        <title>Extensive microbial diversity within the chicken gut microbiome revealed by metagenomics and culture.</title>
        <authorList>
            <person name="Gilroy R."/>
            <person name="Ravi A."/>
            <person name="Getino M."/>
            <person name="Pursley I."/>
            <person name="Horton D.L."/>
            <person name="Alikhan N.F."/>
            <person name="Baker D."/>
            <person name="Gharbi K."/>
            <person name="Hall N."/>
            <person name="Watson M."/>
            <person name="Adriaenssens E.M."/>
            <person name="Foster-Nyarko E."/>
            <person name="Jarju S."/>
            <person name="Secka A."/>
            <person name="Antonio M."/>
            <person name="Oren A."/>
            <person name="Chaudhuri R.R."/>
            <person name="La Ragione R."/>
            <person name="Hildebrand F."/>
            <person name="Pallen M.J."/>
        </authorList>
    </citation>
    <scope>NUCLEOTIDE SEQUENCE</scope>
    <source>
        <strain evidence="2">CHK188-5543</strain>
    </source>
</reference>
<sequence>MRIIISPAKKMREDTDSLAPSGLPDFLPETQRLLDALRQMDARALQKLWGCNDAIAALNLQRLERMDLERNLTPALLSYEGIQYQYMAPGVFESGQFAFLQEHLRILSGFYGILRPFDGVTPYRLEMQAKLRVGDCRDLYAFWGDKLARQLAQETGLVINLASKEYSRAVEPHLPASVRMLTCVFGELQGEKVVEKGTICKMARGRMVRWLAEQGITQPEGLLAFQELGYRFSPAHSSENRLVYIREP</sequence>
<dbReference type="HAMAP" id="MF_00652">
    <property type="entry name" value="UPF0246"/>
    <property type="match status" value="1"/>
</dbReference>
<comment type="caution">
    <text evidence="2">The sequence shown here is derived from an EMBL/GenBank/DDBJ whole genome shotgun (WGS) entry which is preliminary data.</text>
</comment>
<dbReference type="Pfam" id="PF03883">
    <property type="entry name" value="H2O2_YaaD"/>
    <property type="match status" value="1"/>
</dbReference>
<proteinExistence type="inferred from homology"/>
<gene>
    <name evidence="2" type="primary">yaaA</name>
    <name evidence="2" type="ORF">H9736_06435</name>
</gene>
<dbReference type="Proteomes" id="UP000886800">
    <property type="component" value="Unassembled WGS sequence"/>
</dbReference>
<accession>A0A9D1WRI7</accession>
<organism evidence="2 3">
    <name type="scientific">Candidatus Anaerotruncus excrementipullorum</name>
    <dbReference type="NCBI Taxonomy" id="2838465"/>
    <lineage>
        <taxon>Bacteria</taxon>
        <taxon>Bacillati</taxon>
        <taxon>Bacillota</taxon>
        <taxon>Clostridia</taxon>
        <taxon>Eubacteriales</taxon>
        <taxon>Oscillospiraceae</taxon>
        <taxon>Anaerotruncus</taxon>
    </lineage>
</organism>
<dbReference type="EMBL" id="DXES01000140">
    <property type="protein sequence ID" value="HIX65873.1"/>
    <property type="molecule type" value="Genomic_DNA"/>
</dbReference>
<protein>
    <recommendedName>
        <fullName evidence="1">UPF0246 protein H9736_06435</fullName>
    </recommendedName>
</protein>
<reference evidence="2" key="2">
    <citation type="submission" date="2021-04" db="EMBL/GenBank/DDBJ databases">
        <authorList>
            <person name="Gilroy R."/>
        </authorList>
    </citation>
    <scope>NUCLEOTIDE SEQUENCE</scope>
    <source>
        <strain evidence="2">CHK188-5543</strain>
    </source>
</reference>
<evidence type="ECO:0000313" key="2">
    <source>
        <dbReference type="EMBL" id="HIX65873.1"/>
    </source>
</evidence>
<dbReference type="GO" id="GO:0033194">
    <property type="term" value="P:response to hydroperoxide"/>
    <property type="evidence" value="ECO:0007669"/>
    <property type="project" value="TreeGrafter"/>
</dbReference>
<dbReference type="AlphaFoldDB" id="A0A9D1WRI7"/>
<evidence type="ECO:0000256" key="1">
    <source>
        <dbReference type="HAMAP-Rule" id="MF_00652"/>
    </source>
</evidence>
<dbReference type="PANTHER" id="PTHR30283">
    <property type="entry name" value="PEROXIDE STRESS RESPONSE PROTEIN YAAA"/>
    <property type="match status" value="1"/>
</dbReference>
<dbReference type="NCBIfam" id="NF002543">
    <property type="entry name" value="PRK02101.1-4"/>
    <property type="match status" value="1"/>
</dbReference>
<dbReference type="InterPro" id="IPR005583">
    <property type="entry name" value="YaaA"/>
</dbReference>
<evidence type="ECO:0000313" key="3">
    <source>
        <dbReference type="Proteomes" id="UP000886800"/>
    </source>
</evidence>
<comment type="similarity">
    <text evidence="1">Belongs to the UPF0246 family.</text>
</comment>
<dbReference type="GO" id="GO:0005829">
    <property type="term" value="C:cytosol"/>
    <property type="evidence" value="ECO:0007669"/>
    <property type="project" value="TreeGrafter"/>
</dbReference>
<dbReference type="PANTHER" id="PTHR30283:SF4">
    <property type="entry name" value="PEROXIDE STRESS RESISTANCE PROTEIN YAAA"/>
    <property type="match status" value="1"/>
</dbReference>